<evidence type="ECO:0000256" key="6">
    <source>
        <dbReference type="ARBA" id="ARBA00023125"/>
    </source>
</evidence>
<evidence type="ECO:0000256" key="3">
    <source>
        <dbReference type="ARBA" id="ARBA00022491"/>
    </source>
</evidence>
<gene>
    <name evidence="11" type="primary">ctsR</name>
    <name evidence="11" type="ORF">BBEV_3280</name>
</gene>
<dbReference type="RefSeq" id="WP_069366461.1">
    <property type="nucleotide sequence ID" value="NZ_CP012502.1"/>
</dbReference>
<sequence length="158" mass="18274">MRNISDVIEGYLKKVIEKNGQELIEVKRSELAEQFDCVPSQINYVIRTRFTVEKGYMVESKRGGGGYIRIIRVRADSHLQLYDQLIELTGSDIPQTAAMHLISRLVEEEAITKREANLMESVMDREVLSVRLPYRDQIRAQLLIAMLKTLKYKELNDS</sequence>
<organism evidence="11 12">
    <name type="scientific">Salisediminibacterium beveridgei</name>
    <dbReference type="NCBI Taxonomy" id="632773"/>
    <lineage>
        <taxon>Bacteria</taxon>
        <taxon>Bacillati</taxon>
        <taxon>Bacillota</taxon>
        <taxon>Bacilli</taxon>
        <taxon>Bacillales</taxon>
        <taxon>Bacillaceae</taxon>
        <taxon>Salisediminibacterium</taxon>
    </lineage>
</organism>
<comment type="similarity">
    <text evidence="1 8">Belongs to the CtsR family.</text>
</comment>
<name>A0A1D7R013_9BACI</name>
<keyword evidence="3 8" id="KW-0678">Repressor</keyword>
<accession>A0A1D7R013</accession>
<dbReference type="AlphaFoldDB" id="A0A1D7R013"/>
<dbReference type="InterPro" id="IPR008463">
    <property type="entry name" value="CtsR"/>
</dbReference>
<dbReference type="GO" id="GO:0003677">
    <property type="term" value="F:DNA binding"/>
    <property type="evidence" value="ECO:0007669"/>
    <property type="project" value="UniProtKB-UniRule"/>
</dbReference>
<dbReference type="InterPro" id="IPR041902">
    <property type="entry name" value="CtsR_N_sf"/>
</dbReference>
<keyword evidence="5" id="KW-0346">Stress response</keyword>
<protein>
    <recommendedName>
        <fullName evidence="2 8">Transcriptional regulator CtsR</fullName>
    </recommendedName>
</protein>
<dbReference type="GO" id="GO:0006355">
    <property type="term" value="P:regulation of DNA-templated transcription"/>
    <property type="evidence" value="ECO:0007669"/>
    <property type="project" value="UniProtKB-UniRule"/>
</dbReference>
<evidence type="ECO:0000313" key="12">
    <source>
        <dbReference type="Proteomes" id="UP000094463"/>
    </source>
</evidence>
<evidence type="ECO:0000256" key="1">
    <source>
        <dbReference type="ARBA" id="ARBA00010189"/>
    </source>
</evidence>
<evidence type="ECO:0000256" key="4">
    <source>
        <dbReference type="ARBA" id="ARBA00023015"/>
    </source>
</evidence>
<dbReference type="KEGG" id="bbev:BBEV_3280"/>
<keyword evidence="12" id="KW-1185">Reference proteome</keyword>
<evidence type="ECO:0000256" key="2">
    <source>
        <dbReference type="ARBA" id="ARBA00014129"/>
    </source>
</evidence>
<proteinExistence type="inferred from homology"/>
<dbReference type="FunFam" id="3.30.56.130:FF:000001">
    <property type="entry name" value="Transcriptional regulator CtsR"/>
    <property type="match status" value="1"/>
</dbReference>
<evidence type="ECO:0000313" key="11">
    <source>
        <dbReference type="EMBL" id="AOM84595.1"/>
    </source>
</evidence>
<evidence type="ECO:0000256" key="8">
    <source>
        <dbReference type="PIRNR" id="PIRNR010607"/>
    </source>
</evidence>
<dbReference type="Gene3D" id="3.30.56.130">
    <property type="entry name" value="Transcriptional regulator CtsR, winged HTH domain"/>
    <property type="match status" value="1"/>
</dbReference>
<feature type="domain" description="CtsR N-terminal HTH" evidence="9">
    <location>
        <begin position="3"/>
        <end position="73"/>
    </location>
</feature>
<dbReference type="PATRIC" id="fig|632773.3.peg.3443"/>
<dbReference type="OrthoDB" id="1680813at2"/>
<keyword evidence="7 8" id="KW-0804">Transcription</keyword>
<dbReference type="Proteomes" id="UP000094463">
    <property type="component" value="Chromosome"/>
</dbReference>
<dbReference type="STRING" id="632773.BBEV_3280"/>
<reference evidence="11 12" key="1">
    <citation type="submission" date="2015-08" db="EMBL/GenBank/DDBJ databases">
        <title>The complete genome sequence of Bacillus beveridgei MLTeJB.</title>
        <authorList>
            <person name="Hanson T.E."/>
            <person name="Mesa C."/>
            <person name="Basesman S.M."/>
            <person name="Oremland R.S."/>
        </authorList>
    </citation>
    <scope>NUCLEOTIDE SEQUENCE [LARGE SCALE GENOMIC DNA]</scope>
    <source>
        <strain evidence="11 12">MLTeJB</strain>
    </source>
</reference>
<feature type="domain" description="CtsR C-terminal dimerization" evidence="10">
    <location>
        <begin position="79"/>
        <end position="148"/>
    </location>
</feature>
<dbReference type="PIRSF" id="PIRSF010607">
    <property type="entry name" value="Txn_repr_CtsR"/>
    <property type="match status" value="1"/>
</dbReference>
<evidence type="ECO:0000259" key="9">
    <source>
        <dbReference type="Pfam" id="PF05848"/>
    </source>
</evidence>
<dbReference type="Pfam" id="PF17727">
    <property type="entry name" value="CtsR_C"/>
    <property type="match status" value="1"/>
</dbReference>
<evidence type="ECO:0000256" key="7">
    <source>
        <dbReference type="ARBA" id="ARBA00023163"/>
    </source>
</evidence>
<keyword evidence="4 8" id="KW-0805">Transcription regulation</keyword>
<dbReference type="Pfam" id="PF05848">
    <property type="entry name" value="CtsR"/>
    <property type="match status" value="1"/>
</dbReference>
<keyword evidence="6 8" id="KW-0238">DNA-binding</keyword>
<dbReference type="EMBL" id="CP012502">
    <property type="protein sequence ID" value="AOM84595.1"/>
    <property type="molecule type" value="Genomic_DNA"/>
</dbReference>
<evidence type="ECO:0000256" key="5">
    <source>
        <dbReference type="ARBA" id="ARBA00023016"/>
    </source>
</evidence>
<dbReference type="InterPro" id="IPR040465">
    <property type="entry name" value="CtsR_N"/>
</dbReference>
<dbReference type="Gene3D" id="1.10.1200.150">
    <property type="entry name" value="Transcriptional regulator CtsR, C-terminal domain"/>
    <property type="match status" value="1"/>
</dbReference>
<dbReference type="InterPro" id="IPR041473">
    <property type="entry name" value="CtsR_C"/>
</dbReference>
<evidence type="ECO:0000259" key="10">
    <source>
        <dbReference type="Pfam" id="PF17727"/>
    </source>
</evidence>
<dbReference type="InterPro" id="IPR041908">
    <property type="entry name" value="CtsR_C_sf"/>
</dbReference>